<feature type="transmembrane region" description="Helical" evidence="1">
    <location>
        <begin position="145"/>
        <end position="165"/>
    </location>
</feature>
<dbReference type="OrthoDB" id="6397936at2"/>
<feature type="transmembrane region" description="Helical" evidence="1">
    <location>
        <begin position="246"/>
        <end position="266"/>
    </location>
</feature>
<sequence length="492" mass="54282">MLYLVASLIALLAGPVCYRVLSSGSALQKGLDGFIFVSLGGLVLIHILPQLLEHGSWLALLFVAIGMWGPTMSERIFHRHSELTHNLTLTLGVGGLLLHTLTDGGALVLAQQPENSTLLALGIILHRLPVGIAMWWLLKPQVGSRWAALVLGLMMLLTTVGYLLGEQFLTHISLDNTVYLQAFVTGSILHVVLHQPHVEKTEDPQGQFEYHAGVGSILGIGLLLILMLTEMGELHQHDVEHELTIFWHWVIEILPLILLTLALGILRQNLEHRLPVKLRNSQLQGFTPEAVFFTLVILGWAYALFQLLLSLAMSMLSVNRSTEFSEKNGLSLTIIDSNAAVVIFSLLLVNILGQPTGLLSIAAIQVLLLLPLFVVCRFTLLGSSILAASLAFQQWHILAVMGTLILPPLLTATHLKYHLKPLMLGAIAITIGYWLLPNAMILPTTEHHDSRLLIVISAALIAVLCSISLFRLGPREFLKRMWGLPERHHHHH</sequence>
<dbReference type="Proteomes" id="UP000281474">
    <property type="component" value="Unassembled WGS sequence"/>
</dbReference>
<protein>
    <submittedName>
        <fullName evidence="2">Metal transporter</fullName>
    </submittedName>
</protein>
<feature type="transmembrane region" description="Helical" evidence="1">
    <location>
        <begin position="89"/>
        <end position="110"/>
    </location>
</feature>
<dbReference type="EMBL" id="QZEI01000011">
    <property type="protein sequence ID" value="RLV60792.1"/>
    <property type="molecule type" value="Genomic_DNA"/>
</dbReference>
<keyword evidence="1" id="KW-0812">Transmembrane</keyword>
<name>A0A3L8Q2S7_9GAMM</name>
<proteinExistence type="predicted"/>
<reference evidence="2 3" key="1">
    <citation type="submission" date="2018-09" db="EMBL/GenBank/DDBJ databases">
        <title>Phylogeny of the Shewanellaceae, and recommendation for two new genera, Pseudoshewanella and Parashewanella.</title>
        <authorList>
            <person name="Wang G."/>
        </authorList>
    </citation>
    <scope>NUCLEOTIDE SEQUENCE [LARGE SCALE GENOMIC DNA]</scope>
    <source>
        <strain evidence="2 3">C51</strain>
    </source>
</reference>
<comment type="caution">
    <text evidence="2">The sequence shown here is derived from an EMBL/GenBank/DDBJ whole genome shotgun (WGS) entry which is preliminary data.</text>
</comment>
<evidence type="ECO:0000313" key="3">
    <source>
        <dbReference type="Proteomes" id="UP000281474"/>
    </source>
</evidence>
<dbReference type="AlphaFoldDB" id="A0A3L8Q2S7"/>
<evidence type="ECO:0000313" key="2">
    <source>
        <dbReference type="EMBL" id="RLV60792.1"/>
    </source>
</evidence>
<keyword evidence="3" id="KW-1185">Reference proteome</keyword>
<feature type="transmembrane region" description="Helical" evidence="1">
    <location>
        <begin position="116"/>
        <end position="138"/>
    </location>
</feature>
<feature type="transmembrane region" description="Helical" evidence="1">
    <location>
        <begin position="358"/>
        <end position="380"/>
    </location>
</feature>
<feature type="transmembrane region" description="Helical" evidence="1">
    <location>
        <begin position="452"/>
        <end position="472"/>
    </location>
</feature>
<evidence type="ECO:0000256" key="1">
    <source>
        <dbReference type="SAM" id="Phobius"/>
    </source>
</evidence>
<feature type="transmembrane region" description="Helical" evidence="1">
    <location>
        <begin position="208"/>
        <end position="226"/>
    </location>
</feature>
<feature type="transmembrane region" description="Helical" evidence="1">
    <location>
        <begin position="286"/>
        <end position="309"/>
    </location>
</feature>
<keyword evidence="1" id="KW-0472">Membrane</keyword>
<feature type="transmembrane region" description="Helical" evidence="1">
    <location>
        <begin position="422"/>
        <end position="440"/>
    </location>
</feature>
<dbReference type="RefSeq" id="WP_121837875.1">
    <property type="nucleotide sequence ID" value="NZ_ML014760.1"/>
</dbReference>
<gene>
    <name evidence="2" type="ORF">D5018_04825</name>
</gene>
<feature type="transmembrane region" description="Helical" evidence="1">
    <location>
        <begin position="329"/>
        <end position="351"/>
    </location>
</feature>
<feature type="transmembrane region" description="Helical" evidence="1">
    <location>
        <begin position="392"/>
        <end position="410"/>
    </location>
</feature>
<feature type="transmembrane region" description="Helical" evidence="1">
    <location>
        <begin position="35"/>
        <end position="68"/>
    </location>
</feature>
<accession>A0A3L8Q2S7</accession>
<keyword evidence="1" id="KW-1133">Transmembrane helix</keyword>
<organism evidence="2 3">
    <name type="scientific">Parashewanella curva</name>
    <dbReference type="NCBI Taxonomy" id="2338552"/>
    <lineage>
        <taxon>Bacteria</taxon>
        <taxon>Pseudomonadati</taxon>
        <taxon>Pseudomonadota</taxon>
        <taxon>Gammaproteobacteria</taxon>
        <taxon>Alteromonadales</taxon>
        <taxon>Shewanellaceae</taxon>
        <taxon>Parashewanella</taxon>
    </lineage>
</organism>